<proteinExistence type="predicted"/>
<dbReference type="Pfam" id="PF05521">
    <property type="entry name" value="Phage_HCP"/>
    <property type="match status" value="1"/>
</dbReference>
<evidence type="ECO:0000313" key="1">
    <source>
        <dbReference type="EMBL" id="MET4636165.1"/>
    </source>
</evidence>
<dbReference type="InterPro" id="IPR008767">
    <property type="entry name" value="Phage_SPP1_head-tail_adaptor"/>
</dbReference>
<organism evidence="1 2">
    <name type="scientific">Kaistia defluvii</name>
    <dbReference type="NCBI Taxonomy" id="410841"/>
    <lineage>
        <taxon>Bacteria</taxon>
        <taxon>Pseudomonadati</taxon>
        <taxon>Pseudomonadota</taxon>
        <taxon>Alphaproteobacteria</taxon>
        <taxon>Hyphomicrobiales</taxon>
        <taxon>Kaistiaceae</taxon>
        <taxon>Kaistia</taxon>
    </lineage>
</organism>
<accession>A0ABV2R4I2</accession>
<dbReference type="InterPro" id="IPR038666">
    <property type="entry name" value="SSP1_head-tail_sf"/>
</dbReference>
<reference evidence="1 2" key="1">
    <citation type="submission" date="2024-06" db="EMBL/GenBank/DDBJ databases">
        <title>Sorghum-associated microbial communities from plants grown in Nebraska, USA.</title>
        <authorList>
            <person name="Schachtman D."/>
        </authorList>
    </citation>
    <scope>NUCLEOTIDE SEQUENCE [LARGE SCALE GENOMIC DNA]</scope>
    <source>
        <strain evidence="1 2">3207</strain>
    </source>
</reference>
<gene>
    <name evidence="1" type="ORF">ABIE08_004123</name>
</gene>
<keyword evidence="2" id="KW-1185">Reference proteome</keyword>
<sequence>MSAGELRERVAFDRRAVADDGYGNAVSGDWQEEFVVWARIQPLKGGEGVQAARLAGSQPVVIRIRLSAQARQISTEWRARDARAGTLFNITSMANMDEKGAYLDILATSGVAVG</sequence>
<dbReference type="Proteomes" id="UP001549321">
    <property type="component" value="Unassembled WGS sequence"/>
</dbReference>
<dbReference type="EMBL" id="JBEPSM010000004">
    <property type="protein sequence ID" value="MET4636165.1"/>
    <property type="molecule type" value="Genomic_DNA"/>
</dbReference>
<evidence type="ECO:0000313" key="2">
    <source>
        <dbReference type="Proteomes" id="UP001549321"/>
    </source>
</evidence>
<dbReference type="NCBIfam" id="TIGR01563">
    <property type="entry name" value="gp16_SPP1"/>
    <property type="match status" value="1"/>
</dbReference>
<dbReference type="RefSeq" id="WP_354553707.1">
    <property type="nucleotide sequence ID" value="NZ_JBEPSM010000004.1"/>
</dbReference>
<comment type="caution">
    <text evidence="1">The sequence shown here is derived from an EMBL/GenBank/DDBJ whole genome shotgun (WGS) entry which is preliminary data.</text>
</comment>
<protein>
    <submittedName>
        <fullName evidence="1">SPP1 family predicted phage head-tail adaptor</fullName>
    </submittedName>
</protein>
<dbReference type="Gene3D" id="2.40.10.270">
    <property type="entry name" value="Bacteriophage SPP1 head-tail adaptor protein"/>
    <property type="match status" value="1"/>
</dbReference>
<name>A0ABV2R4I2_9HYPH</name>